<evidence type="ECO:0000313" key="10">
    <source>
        <dbReference type="Proteomes" id="UP000266506"/>
    </source>
</evidence>
<evidence type="ECO:0000256" key="2">
    <source>
        <dbReference type="ARBA" id="ARBA00022605"/>
    </source>
</evidence>
<dbReference type="InParanoid" id="A0A397RUH5"/>
<keyword evidence="3 7" id="KW-0641">Proline biosynthesis</keyword>
<dbReference type="GO" id="GO:0004350">
    <property type="term" value="F:glutamate-5-semialdehyde dehydrogenase activity"/>
    <property type="evidence" value="ECO:0007669"/>
    <property type="project" value="UniProtKB-UniRule"/>
</dbReference>
<evidence type="ECO:0000256" key="1">
    <source>
        <dbReference type="ARBA" id="ARBA00004985"/>
    </source>
</evidence>
<comment type="catalytic activity">
    <reaction evidence="6 7">
        <text>L-glutamate 5-semialdehyde + phosphate + NADP(+) = L-glutamyl 5-phosphate + NADPH + H(+)</text>
        <dbReference type="Rhea" id="RHEA:19541"/>
        <dbReference type="ChEBI" id="CHEBI:15378"/>
        <dbReference type="ChEBI" id="CHEBI:43474"/>
        <dbReference type="ChEBI" id="CHEBI:57783"/>
        <dbReference type="ChEBI" id="CHEBI:58066"/>
        <dbReference type="ChEBI" id="CHEBI:58274"/>
        <dbReference type="ChEBI" id="CHEBI:58349"/>
        <dbReference type="EC" id="1.2.1.41"/>
    </reaction>
</comment>
<dbReference type="PROSITE" id="PS01223">
    <property type="entry name" value="PROA"/>
    <property type="match status" value="1"/>
</dbReference>
<dbReference type="GO" id="GO:0005737">
    <property type="term" value="C:cytoplasm"/>
    <property type="evidence" value="ECO:0007669"/>
    <property type="project" value="UniProtKB-SubCell"/>
</dbReference>
<dbReference type="FunCoup" id="A0A397RUH5">
    <property type="interactions" value="285"/>
</dbReference>
<dbReference type="NCBIfam" id="NF001221">
    <property type="entry name" value="PRK00197.1"/>
    <property type="match status" value="1"/>
</dbReference>
<keyword evidence="4 7" id="KW-0521">NADP</keyword>
<name>A0A397RUH5_9MOLU</name>
<comment type="pathway">
    <text evidence="1 7">Amino-acid biosynthesis; L-proline biosynthesis; L-glutamate 5-semialdehyde from L-glutamate: step 2/2.</text>
</comment>
<accession>A0A397RUH5</accession>
<dbReference type="SUPFAM" id="SSF53720">
    <property type="entry name" value="ALDH-like"/>
    <property type="match status" value="1"/>
</dbReference>
<reference evidence="9 10" key="1">
    <citation type="submission" date="2018-08" db="EMBL/GenBank/DDBJ databases">
        <title>Genomic Encyclopedia of Archaeal and Bacterial Type Strains, Phase II (KMG-II): from individual species to whole genera.</title>
        <authorList>
            <person name="Goeker M."/>
        </authorList>
    </citation>
    <scope>NUCLEOTIDE SEQUENCE [LARGE SCALE GENOMIC DNA]</scope>
    <source>
        <strain evidence="9 10">ATCC 27112</strain>
    </source>
</reference>
<evidence type="ECO:0000256" key="6">
    <source>
        <dbReference type="ARBA" id="ARBA00049024"/>
    </source>
</evidence>
<evidence type="ECO:0000259" key="8">
    <source>
        <dbReference type="Pfam" id="PF00171"/>
    </source>
</evidence>
<dbReference type="Gene3D" id="3.40.605.10">
    <property type="entry name" value="Aldehyde Dehydrogenase, Chain A, domain 1"/>
    <property type="match status" value="1"/>
</dbReference>
<dbReference type="HAMAP" id="MF_00412">
    <property type="entry name" value="ProA"/>
    <property type="match status" value="1"/>
</dbReference>
<dbReference type="AlphaFoldDB" id="A0A397RUH5"/>
<dbReference type="FunFam" id="3.40.309.10:FF:000006">
    <property type="entry name" value="Gamma-glutamyl phosphate reductase"/>
    <property type="match status" value="1"/>
</dbReference>
<dbReference type="UniPathway" id="UPA00098">
    <property type="reaction ID" value="UER00360"/>
</dbReference>
<dbReference type="NCBIfam" id="TIGR00407">
    <property type="entry name" value="proA"/>
    <property type="match status" value="1"/>
</dbReference>
<evidence type="ECO:0000256" key="3">
    <source>
        <dbReference type="ARBA" id="ARBA00022650"/>
    </source>
</evidence>
<proteinExistence type="inferred from homology"/>
<evidence type="ECO:0000256" key="7">
    <source>
        <dbReference type="HAMAP-Rule" id="MF_00412"/>
    </source>
</evidence>
<sequence length="414" mass="46390">MEDSLNSILNNTKEAEKELLKLTNEDRNLMLKRISEAILKNKEYIIEENKKDIEIAKASGLKESMIERLTLNDKRIDGLVQGILDVIELPNYIGEVIESYNRDNGLRIDKVRVPFGVIAVIFESRPNVCVDIAALCIKTANACVLKGGKEAILTNKALCKIMQDAIKDIVNPNCITLIESTDRSATNELIVKKEYIDLLIPRGSKGLIQYVVSNAKVPYIETGAGNCHLYVHEKANLDMAMKIAINAKYSRPSVCNAIENIIVDEKIAESFLPMLKKEFDSLKIEIRGDEKTRKIISCNEATLEDYYTEYNDYIVAVKVVKNLDEAIAHINLHSTKHSEAIITEDIHAYVKFMNEIDSACVYHNASTRFTDGGCFGFGAEIGISTGKLHSRGPMGLKEITTYKYLIYGNGQVRE</sequence>
<keyword evidence="7" id="KW-0963">Cytoplasm</keyword>
<dbReference type="Gene3D" id="3.40.309.10">
    <property type="entry name" value="Aldehyde Dehydrogenase, Chain A, domain 2"/>
    <property type="match status" value="1"/>
</dbReference>
<dbReference type="InterPro" id="IPR015590">
    <property type="entry name" value="Aldehyde_DH_dom"/>
</dbReference>
<dbReference type="GO" id="GO:0050661">
    <property type="term" value="F:NADP binding"/>
    <property type="evidence" value="ECO:0007669"/>
    <property type="project" value="InterPro"/>
</dbReference>
<comment type="subcellular location">
    <subcellularLocation>
        <location evidence="7">Cytoplasm</location>
    </subcellularLocation>
</comment>
<dbReference type="EMBL" id="QXEV01000004">
    <property type="protein sequence ID" value="RIA77980.1"/>
    <property type="molecule type" value="Genomic_DNA"/>
</dbReference>
<comment type="caution">
    <text evidence="9">The sequence shown here is derived from an EMBL/GenBank/DDBJ whole genome shotgun (WGS) entry which is preliminary data.</text>
</comment>
<dbReference type="RefSeq" id="WP_119015726.1">
    <property type="nucleotide sequence ID" value="NZ_QXEV01000004.1"/>
</dbReference>
<keyword evidence="2 7" id="KW-0028">Amino-acid biosynthesis</keyword>
<organism evidence="9 10">
    <name type="scientific">Anaeroplasma bactoclasticum</name>
    <dbReference type="NCBI Taxonomy" id="2088"/>
    <lineage>
        <taxon>Bacteria</taxon>
        <taxon>Bacillati</taxon>
        <taxon>Mycoplasmatota</taxon>
        <taxon>Mollicutes</taxon>
        <taxon>Anaeroplasmatales</taxon>
        <taxon>Anaeroplasmataceae</taxon>
        <taxon>Anaeroplasma</taxon>
    </lineage>
</organism>
<comment type="similarity">
    <text evidence="7">Belongs to the gamma-glutamyl phosphate reductase family.</text>
</comment>
<gene>
    <name evidence="7" type="primary">proA</name>
    <name evidence="9" type="ORF">EI71_00557</name>
</gene>
<dbReference type="Proteomes" id="UP000266506">
    <property type="component" value="Unassembled WGS sequence"/>
</dbReference>
<dbReference type="PANTHER" id="PTHR11063:SF8">
    <property type="entry name" value="DELTA-1-PYRROLINE-5-CARBOXYLATE SYNTHASE"/>
    <property type="match status" value="1"/>
</dbReference>
<dbReference type="Pfam" id="PF00171">
    <property type="entry name" value="Aldedh"/>
    <property type="match status" value="1"/>
</dbReference>
<dbReference type="InterPro" id="IPR016162">
    <property type="entry name" value="Ald_DH_N"/>
</dbReference>
<dbReference type="EC" id="1.2.1.41" evidence="7"/>
<evidence type="ECO:0000313" key="9">
    <source>
        <dbReference type="EMBL" id="RIA77980.1"/>
    </source>
</evidence>
<dbReference type="GO" id="GO:0055129">
    <property type="term" value="P:L-proline biosynthetic process"/>
    <property type="evidence" value="ECO:0007669"/>
    <property type="project" value="UniProtKB-UniRule"/>
</dbReference>
<comment type="function">
    <text evidence="7">Catalyzes the NADPH-dependent reduction of L-glutamate 5-phosphate into L-glutamate 5-semialdehyde and phosphate. The product spontaneously undergoes cyclization to form 1-pyrroline-5-carboxylate.</text>
</comment>
<dbReference type="InterPro" id="IPR020593">
    <property type="entry name" value="G-glutamylP_reductase_CS"/>
</dbReference>
<dbReference type="InterPro" id="IPR016163">
    <property type="entry name" value="Ald_DH_C"/>
</dbReference>
<dbReference type="OrthoDB" id="9809970at2"/>
<keyword evidence="10" id="KW-1185">Reference proteome</keyword>
<dbReference type="PIRSF" id="PIRSF000151">
    <property type="entry name" value="GPR"/>
    <property type="match status" value="1"/>
</dbReference>
<evidence type="ECO:0000256" key="5">
    <source>
        <dbReference type="ARBA" id="ARBA00023002"/>
    </source>
</evidence>
<feature type="domain" description="Aldehyde dehydrogenase" evidence="8">
    <location>
        <begin position="5"/>
        <end position="292"/>
    </location>
</feature>
<dbReference type="CDD" id="cd07079">
    <property type="entry name" value="ALDH_F18-19_ProA-GPR"/>
    <property type="match status" value="1"/>
</dbReference>
<evidence type="ECO:0000256" key="4">
    <source>
        <dbReference type="ARBA" id="ARBA00022857"/>
    </source>
</evidence>
<dbReference type="InterPro" id="IPR016161">
    <property type="entry name" value="Ald_DH/histidinol_DH"/>
</dbReference>
<protein>
    <recommendedName>
        <fullName evidence="7">Gamma-glutamyl phosphate reductase</fullName>
        <shortName evidence="7">GPR</shortName>
        <ecNumber evidence="7">1.2.1.41</ecNumber>
    </recommendedName>
    <alternativeName>
        <fullName evidence="7">Glutamate-5-semialdehyde dehydrogenase</fullName>
    </alternativeName>
    <alternativeName>
        <fullName evidence="7">Glutamyl-gamma-semialdehyde dehydrogenase</fullName>
        <shortName evidence="7">GSA dehydrogenase</shortName>
    </alternativeName>
</protein>
<dbReference type="InterPro" id="IPR000965">
    <property type="entry name" value="GPR_dom"/>
</dbReference>
<keyword evidence="5 7" id="KW-0560">Oxidoreductase</keyword>
<dbReference type="PANTHER" id="PTHR11063">
    <property type="entry name" value="GLUTAMATE SEMIALDEHYDE DEHYDROGENASE"/>
    <property type="match status" value="1"/>
</dbReference>
<dbReference type="InterPro" id="IPR012134">
    <property type="entry name" value="Glu-5-SA_DH"/>
</dbReference>